<evidence type="ECO:0000313" key="2">
    <source>
        <dbReference type="Proteomes" id="UP001164746"/>
    </source>
</evidence>
<reference evidence="1" key="1">
    <citation type="submission" date="2022-11" db="EMBL/GenBank/DDBJ databases">
        <title>Centuries of genome instability and evolution in soft-shell clam transmissible cancer (bioRxiv).</title>
        <authorList>
            <person name="Hart S.F.M."/>
            <person name="Yonemitsu M.A."/>
            <person name="Giersch R.M."/>
            <person name="Beal B.F."/>
            <person name="Arriagada G."/>
            <person name="Davis B.W."/>
            <person name="Ostrander E.A."/>
            <person name="Goff S.P."/>
            <person name="Metzger M.J."/>
        </authorList>
    </citation>
    <scope>NUCLEOTIDE SEQUENCE</scope>
    <source>
        <strain evidence="1">MELC-2E11</strain>
        <tissue evidence="1">Siphon/mantle</tissue>
    </source>
</reference>
<proteinExistence type="predicted"/>
<sequence>MSLNRKAKMKGYFVSITFMLQSLHIVNIPRSL</sequence>
<evidence type="ECO:0000313" key="1">
    <source>
        <dbReference type="EMBL" id="WAR24941.1"/>
    </source>
</evidence>
<protein>
    <submittedName>
        <fullName evidence="1">Uncharacterized protein</fullName>
    </submittedName>
</protein>
<dbReference type="EMBL" id="CP111025">
    <property type="protein sequence ID" value="WAR24941.1"/>
    <property type="molecule type" value="Genomic_DNA"/>
</dbReference>
<dbReference type="Proteomes" id="UP001164746">
    <property type="component" value="Chromosome 14"/>
</dbReference>
<organism evidence="1 2">
    <name type="scientific">Mya arenaria</name>
    <name type="common">Soft-shell clam</name>
    <dbReference type="NCBI Taxonomy" id="6604"/>
    <lineage>
        <taxon>Eukaryota</taxon>
        <taxon>Metazoa</taxon>
        <taxon>Spiralia</taxon>
        <taxon>Lophotrochozoa</taxon>
        <taxon>Mollusca</taxon>
        <taxon>Bivalvia</taxon>
        <taxon>Autobranchia</taxon>
        <taxon>Heteroconchia</taxon>
        <taxon>Euheterodonta</taxon>
        <taxon>Imparidentia</taxon>
        <taxon>Neoheterodontei</taxon>
        <taxon>Myida</taxon>
        <taxon>Myoidea</taxon>
        <taxon>Myidae</taxon>
        <taxon>Mya</taxon>
    </lineage>
</organism>
<keyword evidence="2" id="KW-1185">Reference proteome</keyword>
<accession>A0ABY7G0R1</accession>
<gene>
    <name evidence="1" type="ORF">MAR_010645</name>
</gene>
<name>A0ABY7G0R1_MYAAR</name>